<comment type="similarity">
    <text evidence="14">Belongs to the protein kinase superfamily.</text>
</comment>
<dbReference type="EMBL" id="JACMSC010000007">
    <property type="protein sequence ID" value="KAG6514853.1"/>
    <property type="molecule type" value="Genomic_DNA"/>
</dbReference>
<dbReference type="PANTHER" id="PTHR27002:SF616">
    <property type="entry name" value="RECEPTOR-LIKE SERINE_THREONINE-PROTEIN KINASE"/>
    <property type="match status" value="1"/>
</dbReference>
<reference evidence="16 17" key="1">
    <citation type="submission" date="2020-08" db="EMBL/GenBank/DDBJ databases">
        <title>Plant Genome Project.</title>
        <authorList>
            <person name="Zhang R.-G."/>
        </authorList>
    </citation>
    <scope>NUCLEOTIDE SEQUENCE [LARGE SCALE GENOMIC DNA]</scope>
    <source>
        <tissue evidence="16">Rhizome</tissue>
    </source>
</reference>
<dbReference type="SUPFAM" id="SSF56112">
    <property type="entry name" value="Protein kinase-like (PK-like)"/>
    <property type="match status" value="1"/>
</dbReference>
<dbReference type="Proteomes" id="UP000734854">
    <property type="component" value="Unassembled WGS sequence"/>
</dbReference>
<protein>
    <recommendedName>
        <fullName evidence="15">Protein kinase domain-containing protein</fullName>
    </recommendedName>
</protein>
<feature type="binding site" evidence="13">
    <location>
        <position position="207"/>
    </location>
    <ligand>
        <name>ATP</name>
        <dbReference type="ChEBI" id="CHEBI:30616"/>
    </ligand>
</feature>
<dbReference type="PROSITE" id="PS00108">
    <property type="entry name" value="PROTEIN_KINASE_ST"/>
    <property type="match status" value="1"/>
</dbReference>
<dbReference type="PROSITE" id="PS00107">
    <property type="entry name" value="PROTEIN_KINASE_ATP"/>
    <property type="match status" value="1"/>
</dbReference>
<dbReference type="Gene3D" id="1.10.510.10">
    <property type="entry name" value="Transferase(Phosphotransferase) domain 1"/>
    <property type="match status" value="1"/>
</dbReference>
<dbReference type="InterPro" id="IPR008271">
    <property type="entry name" value="Ser/Thr_kinase_AS"/>
</dbReference>
<evidence type="ECO:0000256" key="3">
    <source>
        <dbReference type="ARBA" id="ARBA00022679"/>
    </source>
</evidence>
<evidence type="ECO:0000256" key="10">
    <source>
        <dbReference type="ARBA" id="ARBA00022989"/>
    </source>
</evidence>
<dbReference type="Pfam" id="PF00069">
    <property type="entry name" value="Pkinase"/>
    <property type="match status" value="1"/>
</dbReference>
<dbReference type="InterPro" id="IPR000719">
    <property type="entry name" value="Prot_kinase_dom"/>
</dbReference>
<dbReference type="InterPro" id="IPR017441">
    <property type="entry name" value="Protein_kinase_ATP_BS"/>
</dbReference>
<keyword evidence="7 13" id="KW-0547">Nucleotide-binding</keyword>
<sequence>MLEGRKPALATTSVMEDCESKSCGDGRNITYPFWLDGQQQSYCGYSSFRVTCKNNSYSPVMTFLDREFYVIDIFYDNRSLILTSIEFLDQQCPLPYTNVTTNTNFYPLSVSPLNTEVYFLLNCSDKVEVVRMKRNRAAKSIMNDSEDSLLHNTGVALINIGILPSYDLSTIKAAANDFSDENKLGEGGFGVVYKGQLQDGQKIAVKKLSRYSSQGPNEFQNELSLIAKLQHRNLVRLLGSCIEGDERLIILEYMENKSLDAFIYDSLLRVIHRDLKPSNILLDKDMIPKISDFGISRIFEGDGAPENATTRPIGTIGYMTLEDLNDGVFSSKLDVFSFGVIVLEILSGTRNKIINHTDASLNLLGHVSI</sequence>
<proteinExistence type="inferred from homology"/>
<evidence type="ECO:0000256" key="13">
    <source>
        <dbReference type="PROSITE-ProRule" id="PRU10141"/>
    </source>
</evidence>
<dbReference type="Gene3D" id="3.30.200.20">
    <property type="entry name" value="Phosphorylase Kinase, domain 1"/>
    <property type="match status" value="1"/>
</dbReference>
<gene>
    <name evidence="16" type="ORF">ZIOFF_025228</name>
</gene>
<evidence type="ECO:0000256" key="6">
    <source>
        <dbReference type="ARBA" id="ARBA00022737"/>
    </source>
</evidence>
<dbReference type="InterPro" id="IPR025287">
    <property type="entry name" value="WAK_GUB"/>
</dbReference>
<keyword evidence="8" id="KW-0418">Kinase</keyword>
<evidence type="ECO:0000256" key="8">
    <source>
        <dbReference type="ARBA" id="ARBA00022777"/>
    </source>
</evidence>
<comment type="caution">
    <text evidence="16">The sequence shown here is derived from an EMBL/GenBank/DDBJ whole genome shotgun (WGS) entry which is preliminary data.</text>
</comment>
<dbReference type="AlphaFoldDB" id="A0A8J5GUP9"/>
<name>A0A8J5GUP9_ZINOF</name>
<dbReference type="Pfam" id="PF13947">
    <property type="entry name" value="GUB_WAK_bind"/>
    <property type="match status" value="1"/>
</dbReference>
<dbReference type="PANTHER" id="PTHR27002">
    <property type="entry name" value="RECEPTOR-LIKE SERINE/THREONINE-PROTEIN KINASE SD1-8"/>
    <property type="match status" value="1"/>
</dbReference>
<evidence type="ECO:0000313" key="16">
    <source>
        <dbReference type="EMBL" id="KAG6514853.1"/>
    </source>
</evidence>
<organism evidence="16 17">
    <name type="scientific">Zingiber officinale</name>
    <name type="common">Ginger</name>
    <name type="synonym">Amomum zingiber</name>
    <dbReference type="NCBI Taxonomy" id="94328"/>
    <lineage>
        <taxon>Eukaryota</taxon>
        <taxon>Viridiplantae</taxon>
        <taxon>Streptophyta</taxon>
        <taxon>Embryophyta</taxon>
        <taxon>Tracheophyta</taxon>
        <taxon>Spermatophyta</taxon>
        <taxon>Magnoliopsida</taxon>
        <taxon>Liliopsida</taxon>
        <taxon>Zingiberales</taxon>
        <taxon>Zingiberaceae</taxon>
        <taxon>Zingiber</taxon>
    </lineage>
</organism>
<dbReference type="PROSITE" id="PS50011">
    <property type="entry name" value="PROTEIN_KINASE_DOM"/>
    <property type="match status" value="1"/>
</dbReference>
<keyword evidence="10" id="KW-1133">Transmembrane helix</keyword>
<evidence type="ECO:0000259" key="15">
    <source>
        <dbReference type="PROSITE" id="PS50011"/>
    </source>
</evidence>
<dbReference type="SMART" id="SM00220">
    <property type="entry name" value="S_TKc"/>
    <property type="match status" value="1"/>
</dbReference>
<evidence type="ECO:0000256" key="1">
    <source>
        <dbReference type="ARBA" id="ARBA00004167"/>
    </source>
</evidence>
<keyword evidence="2 14" id="KW-0723">Serine/threonine-protein kinase</keyword>
<keyword evidence="6" id="KW-0677">Repeat</keyword>
<dbReference type="FunFam" id="3.30.200.20:FF:000142">
    <property type="entry name" value="Cysteine-rich receptor-like protein kinase 10"/>
    <property type="match status" value="1"/>
</dbReference>
<accession>A0A8J5GUP9</accession>
<evidence type="ECO:0000256" key="2">
    <source>
        <dbReference type="ARBA" id="ARBA00022527"/>
    </source>
</evidence>
<dbReference type="Pfam" id="PF07714">
    <property type="entry name" value="PK_Tyr_Ser-Thr"/>
    <property type="match status" value="1"/>
</dbReference>
<evidence type="ECO:0000256" key="7">
    <source>
        <dbReference type="ARBA" id="ARBA00022741"/>
    </source>
</evidence>
<keyword evidence="4" id="KW-0812">Transmembrane</keyword>
<keyword evidence="17" id="KW-1185">Reference proteome</keyword>
<evidence type="ECO:0000256" key="4">
    <source>
        <dbReference type="ARBA" id="ARBA00022692"/>
    </source>
</evidence>
<evidence type="ECO:0000256" key="14">
    <source>
        <dbReference type="RuleBase" id="RU000304"/>
    </source>
</evidence>
<keyword evidence="11" id="KW-0472">Membrane</keyword>
<comment type="subcellular location">
    <subcellularLocation>
        <location evidence="1">Membrane</location>
        <topology evidence="1">Single-pass membrane protein</topology>
    </subcellularLocation>
</comment>
<keyword evidence="9 13" id="KW-0067">ATP-binding</keyword>
<dbReference type="InterPro" id="IPR011009">
    <property type="entry name" value="Kinase-like_dom_sf"/>
</dbReference>
<keyword evidence="5" id="KW-0732">Signal</keyword>
<dbReference type="InterPro" id="IPR001245">
    <property type="entry name" value="Ser-Thr/Tyr_kinase_cat_dom"/>
</dbReference>
<dbReference type="GO" id="GO:0030247">
    <property type="term" value="F:polysaccharide binding"/>
    <property type="evidence" value="ECO:0007669"/>
    <property type="project" value="InterPro"/>
</dbReference>
<dbReference type="GO" id="GO:0004674">
    <property type="term" value="F:protein serine/threonine kinase activity"/>
    <property type="evidence" value="ECO:0007669"/>
    <property type="project" value="UniProtKB-KW"/>
</dbReference>
<keyword evidence="12" id="KW-0325">Glycoprotein</keyword>
<evidence type="ECO:0000313" key="17">
    <source>
        <dbReference type="Proteomes" id="UP000734854"/>
    </source>
</evidence>
<evidence type="ECO:0000256" key="9">
    <source>
        <dbReference type="ARBA" id="ARBA00022840"/>
    </source>
</evidence>
<evidence type="ECO:0000256" key="11">
    <source>
        <dbReference type="ARBA" id="ARBA00023136"/>
    </source>
</evidence>
<dbReference type="GO" id="GO:0005886">
    <property type="term" value="C:plasma membrane"/>
    <property type="evidence" value="ECO:0007669"/>
    <property type="project" value="TreeGrafter"/>
</dbReference>
<evidence type="ECO:0000256" key="5">
    <source>
        <dbReference type="ARBA" id="ARBA00022729"/>
    </source>
</evidence>
<feature type="domain" description="Protein kinase" evidence="15">
    <location>
        <begin position="178"/>
        <end position="369"/>
    </location>
</feature>
<keyword evidence="3" id="KW-0808">Transferase</keyword>
<evidence type="ECO:0000256" key="12">
    <source>
        <dbReference type="ARBA" id="ARBA00023180"/>
    </source>
</evidence>
<dbReference type="GO" id="GO:0005524">
    <property type="term" value="F:ATP binding"/>
    <property type="evidence" value="ECO:0007669"/>
    <property type="project" value="UniProtKB-UniRule"/>
</dbReference>